<keyword evidence="3" id="KW-1185">Reference proteome</keyword>
<sequence>MKLIAIISLFVALAIATPVVNGDAQAPESQKLEKRQMCGGCDNGRKHCLILCMSTPSSVECKITDELKAVHALARPSQYYQAPIPSTKRHWGDNGLMLIPLLRYCTFLYLAISPTKFLLSSGILVLGVELNSDRSVECVLLNIQITSPTYS</sequence>
<proteinExistence type="predicted"/>
<comment type="caution">
    <text evidence="2">The sequence shown here is derived from an EMBL/GenBank/DDBJ whole genome shotgun (WGS) entry which is preliminary data.</text>
</comment>
<accession>A0A2B7XTD6</accession>
<organism evidence="2 3">
    <name type="scientific">Helicocarpus griseus UAMH5409</name>
    <dbReference type="NCBI Taxonomy" id="1447875"/>
    <lineage>
        <taxon>Eukaryota</taxon>
        <taxon>Fungi</taxon>
        <taxon>Dikarya</taxon>
        <taxon>Ascomycota</taxon>
        <taxon>Pezizomycotina</taxon>
        <taxon>Eurotiomycetes</taxon>
        <taxon>Eurotiomycetidae</taxon>
        <taxon>Onygenales</taxon>
        <taxon>Ajellomycetaceae</taxon>
        <taxon>Helicocarpus</taxon>
    </lineage>
</organism>
<gene>
    <name evidence="2" type="ORF">AJ79_04604</name>
</gene>
<name>A0A2B7XTD6_9EURO</name>
<evidence type="ECO:0000313" key="2">
    <source>
        <dbReference type="EMBL" id="PGH11912.1"/>
    </source>
</evidence>
<evidence type="ECO:0008006" key="4">
    <source>
        <dbReference type="Google" id="ProtNLM"/>
    </source>
</evidence>
<feature type="signal peptide" evidence="1">
    <location>
        <begin position="1"/>
        <end position="16"/>
    </location>
</feature>
<feature type="chain" id="PRO_5013174319" description="Zn(2)-C6 fungal-type domain-containing protein" evidence="1">
    <location>
        <begin position="17"/>
        <end position="151"/>
    </location>
</feature>
<dbReference type="AlphaFoldDB" id="A0A2B7XTD6"/>
<keyword evidence="1" id="KW-0732">Signal</keyword>
<evidence type="ECO:0000256" key="1">
    <source>
        <dbReference type="SAM" id="SignalP"/>
    </source>
</evidence>
<dbReference type="EMBL" id="PDNB01000066">
    <property type="protein sequence ID" value="PGH11912.1"/>
    <property type="molecule type" value="Genomic_DNA"/>
</dbReference>
<dbReference type="Proteomes" id="UP000223968">
    <property type="component" value="Unassembled WGS sequence"/>
</dbReference>
<reference evidence="2 3" key="1">
    <citation type="submission" date="2017-10" db="EMBL/GenBank/DDBJ databases">
        <title>Comparative genomics in systemic dimorphic fungi from Ajellomycetaceae.</title>
        <authorList>
            <person name="Munoz J.F."/>
            <person name="Mcewen J.G."/>
            <person name="Clay O.K."/>
            <person name="Cuomo C.A."/>
        </authorList>
    </citation>
    <scope>NUCLEOTIDE SEQUENCE [LARGE SCALE GENOMIC DNA]</scope>
    <source>
        <strain evidence="2 3">UAMH5409</strain>
    </source>
</reference>
<evidence type="ECO:0000313" key="3">
    <source>
        <dbReference type="Proteomes" id="UP000223968"/>
    </source>
</evidence>
<protein>
    <recommendedName>
        <fullName evidence="4">Zn(2)-C6 fungal-type domain-containing protein</fullName>
    </recommendedName>
</protein>